<gene>
    <name evidence="3" type="ORF">N802_16545</name>
</gene>
<dbReference type="Pfam" id="PF02397">
    <property type="entry name" value="Bac_transf"/>
    <property type="match status" value="1"/>
</dbReference>
<evidence type="ECO:0000313" key="4">
    <source>
        <dbReference type="Proteomes" id="UP000030002"/>
    </source>
</evidence>
<dbReference type="eggNOG" id="COG2148">
    <property type="taxonomic scope" value="Bacteria"/>
</dbReference>
<comment type="caution">
    <text evidence="3">The sequence shown here is derived from an EMBL/GenBank/DDBJ whole genome shotgun (WGS) entry which is preliminary data.</text>
</comment>
<dbReference type="PANTHER" id="PTHR30576:SF8">
    <property type="entry name" value="UNDECAPRENYL-PHOSPHATE GALACTOSE PHOSPHOTRANSFERASE"/>
    <property type="match status" value="1"/>
</dbReference>
<dbReference type="InterPro" id="IPR003362">
    <property type="entry name" value="Bact_transf"/>
</dbReference>
<feature type="domain" description="Bacterial sugar transferase" evidence="2">
    <location>
        <begin position="7"/>
        <end position="180"/>
    </location>
</feature>
<protein>
    <submittedName>
        <fullName evidence="3">Sugar transferase</fullName>
    </submittedName>
</protein>
<reference evidence="3 4" key="1">
    <citation type="submission" date="2013-08" db="EMBL/GenBank/DDBJ databases">
        <title>The genome sequence of Knoellia sinensis.</title>
        <authorList>
            <person name="Zhu W."/>
            <person name="Wang G."/>
        </authorList>
    </citation>
    <scope>NUCLEOTIDE SEQUENCE [LARGE SCALE GENOMIC DNA]</scope>
    <source>
        <strain evidence="3 4">KCTC 19936</strain>
    </source>
</reference>
<dbReference type="OrthoDB" id="9808602at2"/>
<organism evidence="3 4">
    <name type="scientific">Knoellia sinensis KCTC 19936</name>
    <dbReference type="NCBI Taxonomy" id="1385520"/>
    <lineage>
        <taxon>Bacteria</taxon>
        <taxon>Bacillati</taxon>
        <taxon>Actinomycetota</taxon>
        <taxon>Actinomycetes</taxon>
        <taxon>Micrococcales</taxon>
        <taxon>Intrasporangiaceae</taxon>
        <taxon>Knoellia</taxon>
    </lineage>
</organism>
<dbReference type="EMBL" id="AVPJ01000005">
    <property type="protein sequence ID" value="KGN32982.1"/>
    <property type="molecule type" value="Genomic_DNA"/>
</dbReference>
<dbReference type="PANTHER" id="PTHR30576">
    <property type="entry name" value="COLANIC BIOSYNTHESIS UDP-GLUCOSE LIPID CARRIER TRANSFERASE"/>
    <property type="match status" value="1"/>
</dbReference>
<comment type="similarity">
    <text evidence="1">Belongs to the bacterial sugar transferase family.</text>
</comment>
<proteinExistence type="inferred from homology"/>
<evidence type="ECO:0000259" key="2">
    <source>
        <dbReference type="Pfam" id="PF02397"/>
    </source>
</evidence>
<keyword evidence="4" id="KW-1185">Reference proteome</keyword>
<dbReference type="AlphaFoldDB" id="A0A0A0JAD9"/>
<dbReference type="Proteomes" id="UP000030002">
    <property type="component" value="Unassembled WGS sequence"/>
</dbReference>
<dbReference type="GO" id="GO:0016780">
    <property type="term" value="F:phosphotransferase activity, for other substituted phosphate groups"/>
    <property type="evidence" value="ECO:0007669"/>
    <property type="project" value="TreeGrafter"/>
</dbReference>
<sequence length="204" mass="22724">MSRLDSKRALDLALTVPAFVLSLPVQAAVAGAVRWKLGSPVLFSQERPGLNGQVFTMRKFRSMHDVDTSRGLVTDEERLPRFGQILRSTSLDELPTLWNIIRGDMSLVGPRPLLVSYLERYSPEQARRHEVRPGLTGLAQVSGRNTLSWDDRFALDVEYVNTHSLVGDLKILARTVGKVLRREGVAESGSVTMTEFKGHGEARK</sequence>
<accession>A0A0A0JAD9</accession>
<evidence type="ECO:0000313" key="3">
    <source>
        <dbReference type="EMBL" id="KGN32982.1"/>
    </source>
</evidence>
<evidence type="ECO:0000256" key="1">
    <source>
        <dbReference type="ARBA" id="ARBA00006464"/>
    </source>
</evidence>
<name>A0A0A0JAD9_9MICO</name>
<keyword evidence="3" id="KW-0808">Transferase</keyword>
<dbReference type="STRING" id="1385520.N802_16545"/>
<dbReference type="RefSeq" id="WP_035914980.1">
    <property type="nucleotide sequence ID" value="NZ_AVPJ01000005.1"/>
</dbReference>